<reference evidence="1" key="1">
    <citation type="submission" date="2022-11" db="EMBL/GenBank/DDBJ databases">
        <title>Genome Sequence of Cubamyces cubensis.</title>
        <authorList>
            <person name="Buettner E."/>
        </authorList>
    </citation>
    <scope>NUCLEOTIDE SEQUENCE</scope>
    <source>
        <strain evidence="1">MPL-01</strain>
    </source>
</reference>
<dbReference type="GO" id="GO:0008757">
    <property type="term" value="F:S-adenosylmethionine-dependent methyltransferase activity"/>
    <property type="evidence" value="ECO:0007669"/>
    <property type="project" value="UniProtKB-ARBA"/>
</dbReference>
<evidence type="ECO:0000313" key="1">
    <source>
        <dbReference type="EMBL" id="KAJ8473213.1"/>
    </source>
</evidence>
<dbReference type="EMBL" id="JAPEVG010000231">
    <property type="protein sequence ID" value="KAJ8473213.1"/>
    <property type="molecule type" value="Genomic_DNA"/>
</dbReference>
<protein>
    <recommendedName>
        <fullName evidence="3">Methyltransferase-domain-containing protein</fullName>
    </recommendedName>
</protein>
<dbReference type="Gene3D" id="3.40.50.150">
    <property type="entry name" value="Vaccinia Virus protein VP39"/>
    <property type="match status" value="1"/>
</dbReference>
<evidence type="ECO:0008006" key="3">
    <source>
        <dbReference type="Google" id="ProtNLM"/>
    </source>
</evidence>
<organism evidence="1 2">
    <name type="scientific">Trametes cubensis</name>
    <dbReference type="NCBI Taxonomy" id="1111947"/>
    <lineage>
        <taxon>Eukaryota</taxon>
        <taxon>Fungi</taxon>
        <taxon>Dikarya</taxon>
        <taxon>Basidiomycota</taxon>
        <taxon>Agaricomycotina</taxon>
        <taxon>Agaricomycetes</taxon>
        <taxon>Polyporales</taxon>
        <taxon>Polyporaceae</taxon>
        <taxon>Trametes</taxon>
    </lineage>
</organism>
<keyword evidence="2" id="KW-1185">Reference proteome</keyword>
<sequence length="310" mass="33913">MAIKQNPNFPSGLDIHPLGSAVSDSDARFDSVAQEDAIKTYGIAGRIWEASHAMLAYLDPSSPLEFDPPPPTFASTARRPITAIELGSGTGFVAASVAEWLRPECDLLIATDLPDVCTLLEMNLRASPTVWVLPLAWGSEDHVRSISGQLGLSRRGSHTRQLTHILCSDLIYFPALLAPLLRSLIHLTSAPFVDDTSPEPPLVLLSYKMRSLSKETPFWSAFGLWFEFVPVLARRPSTKGGENASWSRFSPGDASDETFVLVARRRPESLQWTVPENDSALLSGVGACFSESPKSDDQFERLLLMGMDIS</sequence>
<dbReference type="PANTHER" id="PTHR14614:SF161">
    <property type="match status" value="1"/>
</dbReference>
<gene>
    <name evidence="1" type="ORF">ONZ51_g8009</name>
</gene>
<accession>A0AAD7TP32</accession>
<proteinExistence type="predicted"/>
<dbReference type="AlphaFoldDB" id="A0AAD7TP32"/>
<dbReference type="Proteomes" id="UP001215151">
    <property type="component" value="Unassembled WGS sequence"/>
</dbReference>
<name>A0AAD7TP32_9APHY</name>
<dbReference type="PANTHER" id="PTHR14614">
    <property type="entry name" value="HEPATOCELLULAR CARCINOMA-ASSOCIATED ANTIGEN"/>
    <property type="match status" value="1"/>
</dbReference>
<dbReference type="GO" id="GO:0005829">
    <property type="term" value="C:cytosol"/>
    <property type="evidence" value="ECO:0007669"/>
    <property type="project" value="TreeGrafter"/>
</dbReference>
<dbReference type="GO" id="GO:0032991">
    <property type="term" value="C:protein-containing complex"/>
    <property type="evidence" value="ECO:0007669"/>
    <property type="project" value="TreeGrafter"/>
</dbReference>
<dbReference type="InterPro" id="IPR029063">
    <property type="entry name" value="SAM-dependent_MTases_sf"/>
</dbReference>
<dbReference type="InterPro" id="IPR019410">
    <property type="entry name" value="Methyltransf_16"/>
</dbReference>
<evidence type="ECO:0000313" key="2">
    <source>
        <dbReference type="Proteomes" id="UP001215151"/>
    </source>
</evidence>
<comment type="caution">
    <text evidence="1">The sequence shown here is derived from an EMBL/GenBank/DDBJ whole genome shotgun (WGS) entry which is preliminary data.</text>
</comment>
<dbReference type="Pfam" id="PF10294">
    <property type="entry name" value="Methyltransf_16"/>
    <property type="match status" value="1"/>
</dbReference>